<dbReference type="PRINTS" id="PR00463">
    <property type="entry name" value="EP450I"/>
</dbReference>
<dbReference type="PANTHER" id="PTHR24305">
    <property type="entry name" value="CYTOCHROME P450"/>
    <property type="match status" value="1"/>
</dbReference>
<accession>A0A0D2EKS8</accession>
<dbReference type="PROSITE" id="PS00086">
    <property type="entry name" value="CYTOCHROME_P450"/>
    <property type="match status" value="1"/>
</dbReference>
<evidence type="ECO:0000256" key="8">
    <source>
        <dbReference type="SAM" id="Phobius"/>
    </source>
</evidence>
<reference evidence="9 10" key="1">
    <citation type="submission" date="2015-01" db="EMBL/GenBank/DDBJ databases">
        <title>The Genome Sequence of Exophiala xenobiotica CBS118157.</title>
        <authorList>
            <consortium name="The Broad Institute Genomics Platform"/>
            <person name="Cuomo C."/>
            <person name="de Hoog S."/>
            <person name="Gorbushina A."/>
            <person name="Stielow B."/>
            <person name="Teixiera M."/>
            <person name="Abouelleil A."/>
            <person name="Chapman S.B."/>
            <person name="Priest M."/>
            <person name="Young S.K."/>
            <person name="Wortman J."/>
            <person name="Nusbaum C."/>
            <person name="Birren B."/>
        </authorList>
    </citation>
    <scope>NUCLEOTIDE SEQUENCE [LARGE SCALE GENOMIC DNA]</scope>
    <source>
        <strain evidence="9 10">CBS 118157</strain>
    </source>
</reference>
<evidence type="ECO:0000256" key="6">
    <source>
        <dbReference type="PIRSR" id="PIRSR602401-1"/>
    </source>
</evidence>
<dbReference type="Gene3D" id="1.10.630.10">
    <property type="entry name" value="Cytochrome P450"/>
    <property type="match status" value="1"/>
</dbReference>
<keyword evidence="3 6" id="KW-0479">Metal-binding</keyword>
<dbReference type="SUPFAM" id="SSF48264">
    <property type="entry name" value="Cytochrome P450"/>
    <property type="match status" value="1"/>
</dbReference>
<protein>
    <submittedName>
        <fullName evidence="9">Uncharacterized protein</fullName>
    </submittedName>
</protein>
<dbReference type="EMBL" id="KN847319">
    <property type="protein sequence ID" value="KIW56013.1"/>
    <property type="molecule type" value="Genomic_DNA"/>
</dbReference>
<evidence type="ECO:0000313" key="9">
    <source>
        <dbReference type="EMBL" id="KIW56013.1"/>
    </source>
</evidence>
<dbReference type="RefSeq" id="XP_013316597.1">
    <property type="nucleotide sequence ID" value="XM_013461143.1"/>
</dbReference>
<dbReference type="Proteomes" id="UP000054342">
    <property type="component" value="Unassembled WGS sequence"/>
</dbReference>
<dbReference type="InterPro" id="IPR002401">
    <property type="entry name" value="Cyt_P450_E_grp-I"/>
</dbReference>
<evidence type="ECO:0000256" key="3">
    <source>
        <dbReference type="ARBA" id="ARBA00022723"/>
    </source>
</evidence>
<evidence type="ECO:0000256" key="5">
    <source>
        <dbReference type="ARBA" id="ARBA00023004"/>
    </source>
</evidence>
<evidence type="ECO:0000256" key="4">
    <source>
        <dbReference type="ARBA" id="ARBA00023002"/>
    </source>
</evidence>
<dbReference type="STRING" id="348802.A0A0D2EKS8"/>
<keyword evidence="6 7" id="KW-0349">Heme</keyword>
<dbReference type="InterPro" id="IPR036396">
    <property type="entry name" value="Cyt_P450_sf"/>
</dbReference>
<feature type="transmembrane region" description="Helical" evidence="8">
    <location>
        <begin position="20"/>
        <end position="42"/>
    </location>
</feature>
<evidence type="ECO:0000256" key="1">
    <source>
        <dbReference type="ARBA" id="ARBA00001971"/>
    </source>
</evidence>
<dbReference type="AlphaFoldDB" id="A0A0D2EKS8"/>
<proteinExistence type="inferred from homology"/>
<dbReference type="GO" id="GO:0004497">
    <property type="term" value="F:monooxygenase activity"/>
    <property type="evidence" value="ECO:0007669"/>
    <property type="project" value="UniProtKB-KW"/>
</dbReference>
<dbReference type="PANTHER" id="PTHR24305:SF166">
    <property type="entry name" value="CYTOCHROME P450 12A4, MITOCHONDRIAL-RELATED"/>
    <property type="match status" value="1"/>
</dbReference>
<evidence type="ECO:0000256" key="7">
    <source>
        <dbReference type="RuleBase" id="RU000461"/>
    </source>
</evidence>
<dbReference type="InterPro" id="IPR050121">
    <property type="entry name" value="Cytochrome_P450_monoxygenase"/>
</dbReference>
<dbReference type="OrthoDB" id="1470350at2759"/>
<name>A0A0D2EKS8_9EURO</name>
<keyword evidence="10" id="KW-1185">Reference proteome</keyword>
<comment type="cofactor">
    <cofactor evidence="1 6">
        <name>heme</name>
        <dbReference type="ChEBI" id="CHEBI:30413"/>
    </cofactor>
</comment>
<comment type="similarity">
    <text evidence="2 7">Belongs to the cytochrome P450 family.</text>
</comment>
<evidence type="ECO:0000313" key="10">
    <source>
        <dbReference type="Proteomes" id="UP000054342"/>
    </source>
</evidence>
<dbReference type="PRINTS" id="PR00385">
    <property type="entry name" value="P450"/>
</dbReference>
<dbReference type="GO" id="GO:0016705">
    <property type="term" value="F:oxidoreductase activity, acting on paired donors, with incorporation or reduction of molecular oxygen"/>
    <property type="evidence" value="ECO:0007669"/>
    <property type="project" value="InterPro"/>
</dbReference>
<organism evidence="9 10">
    <name type="scientific">Exophiala xenobiotica</name>
    <dbReference type="NCBI Taxonomy" id="348802"/>
    <lineage>
        <taxon>Eukaryota</taxon>
        <taxon>Fungi</taxon>
        <taxon>Dikarya</taxon>
        <taxon>Ascomycota</taxon>
        <taxon>Pezizomycotina</taxon>
        <taxon>Eurotiomycetes</taxon>
        <taxon>Chaetothyriomycetidae</taxon>
        <taxon>Chaetothyriales</taxon>
        <taxon>Herpotrichiellaceae</taxon>
        <taxon>Exophiala</taxon>
    </lineage>
</organism>
<dbReference type="HOGENOM" id="CLU_001570_14_2_1"/>
<feature type="binding site" description="axial binding residue" evidence="6">
    <location>
        <position position="447"/>
    </location>
    <ligand>
        <name>heme</name>
        <dbReference type="ChEBI" id="CHEBI:30413"/>
    </ligand>
    <ligandPart>
        <name>Fe</name>
        <dbReference type="ChEBI" id="CHEBI:18248"/>
    </ligandPart>
</feature>
<dbReference type="GO" id="GO:0020037">
    <property type="term" value="F:heme binding"/>
    <property type="evidence" value="ECO:0007669"/>
    <property type="project" value="InterPro"/>
</dbReference>
<sequence>MSLANAPTTPQLERSRRLSLLFLGIPAFFTLYVFVTIVYNLFFHPLRRYPGPFLASISRLWSRIGNFHGCKSERIHAAHEKYGPIVRVGPNELSFANPAAVRDIYTSKSFVKEETFYRAKRIFHENHLFSFRNAEAHNQRRKLLARGFSQAAINQFEPNLISKIQTLLDQWERLSRSSEEPINVYPWAHWLGFDTVYHLMFEEDPGSVKKGKADPIMQYIRAWRPTFIYKEFMPQLEQWGLYVPGRVGGYFRDVQTWKKIAMDVVGKVRVNGTKTPFLSNVLSNQDAYLGRPLNDSELAEECMGGMFGGSGTTANTFVYILWGCLRNPDVVRKLKKELKSAFPDRSTVPDNLTCSNLPYLQAVINETLRRYPTIIATLPRTAAEDVVVASHPLPKGTVVGTQNYTIHRWESAFPDPEKFNPDRWLSSNNDEERKLAFTPFSVGPRRCIGMNLAEMELNLLTACFFLRFDATIDSSMTDEDMRLYDTFNAGPAGAKLLVHLKVVED</sequence>
<gene>
    <name evidence="9" type="ORF">PV05_04714</name>
</gene>
<dbReference type="InterPro" id="IPR001128">
    <property type="entry name" value="Cyt_P450"/>
</dbReference>
<keyword evidence="8" id="KW-0812">Transmembrane</keyword>
<keyword evidence="5 6" id="KW-0408">Iron</keyword>
<evidence type="ECO:0000256" key="2">
    <source>
        <dbReference type="ARBA" id="ARBA00010617"/>
    </source>
</evidence>
<keyword evidence="4 7" id="KW-0560">Oxidoreductase</keyword>
<dbReference type="InterPro" id="IPR017972">
    <property type="entry name" value="Cyt_P450_CS"/>
</dbReference>
<keyword evidence="7" id="KW-0503">Monooxygenase</keyword>
<dbReference type="GeneID" id="25326622"/>
<keyword evidence="8" id="KW-1133">Transmembrane helix</keyword>
<keyword evidence="8" id="KW-0472">Membrane</keyword>
<dbReference type="Pfam" id="PF00067">
    <property type="entry name" value="p450"/>
    <property type="match status" value="1"/>
</dbReference>
<dbReference type="GO" id="GO:0005506">
    <property type="term" value="F:iron ion binding"/>
    <property type="evidence" value="ECO:0007669"/>
    <property type="project" value="InterPro"/>
</dbReference>